<evidence type="ECO:0000313" key="3">
    <source>
        <dbReference type="Proteomes" id="UP000198729"/>
    </source>
</evidence>
<protein>
    <submittedName>
        <fullName evidence="2">Uncharacterized protein</fullName>
    </submittedName>
</protein>
<sequence>MKKILSDVTALLLFFLSIALSGFVWAHSDEYLDTIEAPHGGQLRMAGPFHLELVAKDGELQLYVTDHMDKEISTKGGSGKANIFSENGEKVSVNLTPFLSNMMKGQGKFELTPESAVSVFVVLEGYEAQGARFTPLAPKVTSDENSNAGDHHHHHHHDEDENHRHDDDLEIE</sequence>
<keyword evidence="3" id="KW-1185">Reference proteome</keyword>
<dbReference type="RefSeq" id="WP_176753986.1">
    <property type="nucleotide sequence ID" value="NZ_FMWO01000100.1"/>
</dbReference>
<dbReference type="AlphaFoldDB" id="A0A1G5SIJ4"/>
<feature type="compositionally biased region" description="Basic and acidic residues" evidence="1">
    <location>
        <begin position="157"/>
        <end position="172"/>
    </location>
</feature>
<organism evidence="2 3">
    <name type="scientific">Nitrosomonas mobilis</name>
    <dbReference type="NCBI Taxonomy" id="51642"/>
    <lineage>
        <taxon>Bacteria</taxon>
        <taxon>Pseudomonadati</taxon>
        <taxon>Pseudomonadota</taxon>
        <taxon>Betaproteobacteria</taxon>
        <taxon>Nitrosomonadales</taxon>
        <taxon>Nitrosomonadaceae</taxon>
        <taxon>Nitrosomonas</taxon>
    </lineage>
</organism>
<evidence type="ECO:0000256" key="1">
    <source>
        <dbReference type="SAM" id="MobiDB-lite"/>
    </source>
</evidence>
<feature type="region of interest" description="Disordered" evidence="1">
    <location>
        <begin position="134"/>
        <end position="172"/>
    </location>
</feature>
<name>A0A1G5SIJ4_9PROT</name>
<accession>A0A1G5SIJ4</accession>
<dbReference type="STRING" id="51642.NSMM_880010"/>
<gene>
    <name evidence="2" type="ORF">NSMM_880010</name>
</gene>
<reference evidence="2 3" key="1">
    <citation type="submission" date="2016-10" db="EMBL/GenBank/DDBJ databases">
        <authorList>
            <person name="de Groot N.N."/>
        </authorList>
    </citation>
    <scope>NUCLEOTIDE SEQUENCE [LARGE SCALE GENOMIC DNA]</scope>
    <source>
        <strain evidence="2">1</strain>
    </source>
</reference>
<dbReference type="Proteomes" id="UP000198729">
    <property type="component" value="Unassembled WGS sequence"/>
</dbReference>
<dbReference type="EMBL" id="FMWO01000100">
    <property type="protein sequence ID" value="SCZ87004.1"/>
    <property type="molecule type" value="Genomic_DNA"/>
</dbReference>
<evidence type="ECO:0000313" key="2">
    <source>
        <dbReference type="EMBL" id="SCZ87004.1"/>
    </source>
</evidence>
<proteinExistence type="predicted"/>